<organism evidence="1 2">
    <name type="scientific">Pluteus cervinus</name>
    <dbReference type="NCBI Taxonomy" id="181527"/>
    <lineage>
        <taxon>Eukaryota</taxon>
        <taxon>Fungi</taxon>
        <taxon>Dikarya</taxon>
        <taxon>Basidiomycota</taxon>
        <taxon>Agaricomycotina</taxon>
        <taxon>Agaricomycetes</taxon>
        <taxon>Agaricomycetidae</taxon>
        <taxon>Agaricales</taxon>
        <taxon>Pluteineae</taxon>
        <taxon>Pluteaceae</taxon>
        <taxon>Pluteus</taxon>
    </lineage>
</organism>
<evidence type="ECO:0000313" key="2">
    <source>
        <dbReference type="Proteomes" id="UP000308600"/>
    </source>
</evidence>
<reference evidence="1 2" key="1">
    <citation type="journal article" date="2019" name="Nat. Ecol. Evol.">
        <title>Megaphylogeny resolves global patterns of mushroom evolution.</title>
        <authorList>
            <person name="Varga T."/>
            <person name="Krizsan K."/>
            <person name="Foldi C."/>
            <person name="Dima B."/>
            <person name="Sanchez-Garcia M."/>
            <person name="Sanchez-Ramirez S."/>
            <person name="Szollosi G.J."/>
            <person name="Szarkandi J.G."/>
            <person name="Papp V."/>
            <person name="Albert L."/>
            <person name="Andreopoulos W."/>
            <person name="Angelini C."/>
            <person name="Antonin V."/>
            <person name="Barry K.W."/>
            <person name="Bougher N.L."/>
            <person name="Buchanan P."/>
            <person name="Buyck B."/>
            <person name="Bense V."/>
            <person name="Catcheside P."/>
            <person name="Chovatia M."/>
            <person name="Cooper J."/>
            <person name="Damon W."/>
            <person name="Desjardin D."/>
            <person name="Finy P."/>
            <person name="Geml J."/>
            <person name="Haridas S."/>
            <person name="Hughes K."/>
            <person name="Justo A."/>
            <person name="Karasinski D."/>
            <person name="Kautmanova I."/>
            <person name="Kiss B."/>
            <person name="Kocsube S."/>
            <person name="Kotiranta H."/>
            <person name="LaButti K.M."/>
            <person name="Lechner B.E."/>
            <person name="Liimatainen K."/>
            <person name="Lipzen A."/>
            <person name="Lukacs Z."/>
            <person name="Mihaltcheva S."/>
            <person name="Morgado L.N."/>
            <person name="Niskanen T."/>
            <person name="Noordeloos M.E."/>
            <person name="Ohm R.A."/>
            <person name="Ortiz-Santana B."/>
            <person name="Ovrebo C."/>
            <person name="Racz N."/>
            <person name="Riley R."/>
            <person name="Savchenko A."/>
            <person name="Shiryaev A."/>
            <person name="Soop K."/>
            <person name="Spirin V."/>
            <person name="Szebenyi C."/>
            <person name="Tomsovsky M."/>
            <person name="Tulloss R.E."/>
            <person name="Uehling J."/>
            <person name="Grigoriev I.V."/>
            <person name="Vagvolgyi C."/>
            <person name="Papp T."/>
            <person name="Martin F.M."/>
            <person name="Miettinen O."/>
            <person name="Hibbett D.S."/>
            <person name="Nagy L.G."/>
        </authorList>
    </citation>
    <scope>NUCLEOTIDE SEQUENCE [LARGE SCALE GENOMIC DNA]</scope>
    <source>
        <strain evidence="1 2">NL-1719</strain>
    </source>
</reference>
<dbReference type="Proteomes" id="UP000308600">
    <property type="component" value="Unassembled WGS sequence"/>
</dbReference>
<protein>
    <submittedName>
        <fullName evidence="1">Uncharacterized protein</fullName>
    </submittedName>
</protein>
<evidence type="ECO:0000313" key="1">
    <source>
        <dbReference type="EMBL" id="TFK76605.1"/>
    </source>
</evidence>
<gene>
    <name evidence="1" type="ORF">BDN72DRAFT_831186</name>
</gene>
<keyword evidence="2" id="KW-1185">Reference proteome</keyword>
<proteinExistence type="predicted"/>
<name>A0ACD3BFF5_9AGAR</name>
<sequence>MANPRQRQKARSKTHKAVSHSKRAKQKLKKTPTIRGPKALQDAWDNRKTLRQNYAALGLLHTLNPSSSGGVEPLEGQGVASEQSNSGLMGSSSATTSAIIPKGHGKIIRDSSGNIVGVVLADEDQVPAQTSGRDMDMEQLEPTVDQSVLEKWALRKHGAGETKGVVAELERISSTVAIGSTSTTVSVAISGVGARHASKGEVAYMRRLVETYGQDVDRMAKDHRLNYDQRSAGKLRRALQRAGLDGESRIS</sequence>
<accession>A0ACD3BFF5</accession>
<dbReference type="EMBL" id="ML208260">
    <property type="protein sequence ID" value="TFK76605.1"/>
    <property type="molecule type" value="Genomic_DNA"/>
</dbReference>